<dbReference type="AlphaFoldDB" id="A0AAD4P8K2"/>
<feature type="compositionally biased region" description="Polar residues" evidence="1">
    <location>
        <begin position="1"/>
        <end position="19"/>
    </location>
</feature>
<proteinExistence type="predicted"/>
<evidence type="ECO:0000256" key="1">
    <source>
        <dbReference type="SAM" id="MobiDB-lite"/>
    </source>
</evidence>
<evidence type="ECO:0000313" key="3">
    <source>
        <dbReference type="Proteomes" id="UP001190926"/>
    </source>
</evidence>
<keyword evidence="3" id="KW-1185">Reference proteome</keyword>
<dbReference type="EMBL" id="SDAM02000102">
    <property type="protein sequence ID" value="KAH6829945.1"/>
    <property type="molecule type" value="Genomic_DNA"/>
</dbReference>
<feature type="region of interest" description="Disordered" evidence="1">
    <location>
        <begin position="80"/>
        <end position="124"/>
    </location>
</feature>
<feature type="region of interest" description="Disordered" evidence="1">
    <location>
        <begin position="1"/>
        <end position="45"/>
    </location>
</feature>
<dbReference type="Proteomes" id="UP001190926">
    <property type="component" value="Unassembled WGS sequence"/>
</dbReference>
<accession>A0AAD4P8K2</accession>
<name>A0AAD4P8K2_PERFH</name>
<gene>
    <name evidence="2" type="ORF">C2S53_010664</name>
</gene>
<feature type="compositionally biased region" description="Polar residues" evidence="1">
    <location>
        <begin position="27"/>
        <end position="39"/>
    </location>
</feature>
<protein>
    <submittedName>
        <fullName evidence="2">Uncharacterized protein</fullName>
    </submittedName>
</protein>
<feature type="compositionally biased region" description="Polar residues" evidence="1">
    <location>
        <begin position="94"/>
        <end position="114"/>
    </location>
</feature>
<sequence>MAGQGPNPNNSFSGQAQLSRDQESHDQSQTNFLQETGTHAKNMAQGATDVGKGAVLGAASLARGAATGVANVATGAADALKNTFGGSGAAPISHPSNNTSVDGSAHSNTNQSAYPNKPSYPHNP</sequence>
<organism evidence="2 3">
    <name type="scientific">Perilla frutescens var. hirtella</name>
    <name type="common">Perilla citriodora</name>
    <name type="synonym">Perilla setoyensis</name>
    <dbReference type="NCBI Taxonomy" id="608512"/>
    <lineage>
        <taxon>Eukaryota</taxon>
        <taxon>Viridiplantae</taxon>
        <taxon>Streptophyta</taxon>
        <taxon>Embryophyta</taxon>
        <taxon>Tracheophyta</taxon>
        <taxon>Spermatophyta</taxon>
        <taxon>Magnoliopsida</taxon>
        <taxon>eudicotyledons</taxon>
        <taxon>Gunneridae</taxon>
        <taxon>Pentapetalae</taxon>
        <taxon>asterids</taxon>
        <taxon>lamiids</taxon>
        <taxon>Lamiales</taxon>
        <taxon>Lamiaceae</taxon>
        <taxon>Nepetoideae</taxon>
        <taxon>Elsholtzieae</taxon>
        <taxon>Perilla</taxon>
    </lineage>
</organism>
<comment type="caution">
    <text evidence="2">The sequence shown here is derived from an EMBL/GenBank/DDBJ whole genome shotgun (WGS) entry which is preliminary data.</text>
</comment>
<reference evidence="2 3" key="1">
    <citation type="journal article" date="2021" name="Nat. Commun.">
        <title>Incipient diploidization of the medicinal plant Perilla within 10,000 years.</title>
        <authorList>
            <person name="Zhang Y."/>
            <person name="Shen Q."/>
            <person name="Leng L."/>
            <person name="Zhang D."/>
            <person name="Chen S."/>
            <person name="Shi Y."/>
            <person name="Ning Z."/>
            <person name="Chen S."/>
        </authorList>
    </citation>
    <scope>NUCLEOTIDE SEQUENCE [LARGE SCALE GENOMIC DNA]</scope>
    <source>
        <strain evidence="3">cv. PC099</strain>
    </source>
</reference>
<evidence type="ECO:0000313" key="2">
    <source>
        <dbReference type="EMBL" id="KAH6829945.1"/>
    </source>
</evidence>